<evidence type="ECO:0000313" key="8">
    <source>
        <dbReference type="Proteomes" id="UP000036873"/>
    </source>
</evidence>
<evidence type="ECO:0000256" key="1">
    <source>
        <dbReference type="ARBA" id="ARBA00004240"/>
    </source>
</evidence>
<evidence type="ECO:0000259" key="6">
    <source>
        <dbReference type="Pfam" id="PF04101"/>
    </source>
</evidence>
<evidence type="ECO:0000256" key="4">
    <source>
        <dbReference type="ARBA" id="ARBA00022679"/>
    </source>
</evidence>
<dbReference type="PANTHER" id="PTHR12867">
    <property type="entry name" value="GLYCOSYL TRANSFERASE-RELATED"/>
    <property type="match status" value="1"/>
</dbReference>
<dbReference type="RefSeq" id="WP_050740032.1">
    <property type="nucleotide sequence ID" value="NZ_LGYO01000021.1"/>
</dbReference>
<dbReference type="NCBIfam" id="NF041548">
    <property type="entry name" value="PssE"/>
    <property type="match status" value="1"/>
</dbReference>
<evidence type="ECO:0000256" key="3">
    <source>
        <dbReference type="ARBA" id="ARBA00022676"/>
    </source>
</evidence>
<dbReference type="Gene3D" id="3.40.50.2000">
    <property type="entry name" value="Glycogen Phosphorylase B"/>
    <property type="match status" value="1"/>
</dbReference>
<keyword evidence="4" id="KW-0808">Transferase</keyword>
<evidence type="ECO:0000256" key="2">
    <source>
        <dbReference type="ARBA" id="ARBA00006962"/>
    </source>
</evidence>
<evidence type="ECO:0000256" key="5">
    <source>
        <dbReference type="ARBA" id="ARBA00022824"/>
    </source>
</evidence>
<dbReference type="GO" id="GO:0006488">
    <property type="term" value="P:dolichol-linked oligosaccharide biosynthetic process"/>
    <property type="evidence" value="ECO:0007669"/>
    <property type="project" value="InterPro"/>
</dbReference>
<gene>
    <name evidence="7" type="ORF">AKG39_08880</name>
</gene>
<dbReference type="EMBL" id="LGYO01000021">
    <property type="protein sequence ID" value="KNZ42036.1"/>
    <property type="molecule type" value="Genomic_DNA"/>
</dbReference>
<name>A0A0L6U0I7_9FIRM</name>
<comment type="caution">
    <text evidence="7">The sequence shown here is derived from an EMBL/GenBank/DDBJ whole genome shotgun (WGS) entry which is preliminary data.</text>
</comment>
<dbReference type="GO" id="GO:0016758">
    <property type="term" value="F:hexosyltransferase activity"/>
    <property type="evidence" value="ECO:0007669"/>
    <property type="project" value="InterPro"/>
</dbReference>
<dbReference type="Proteomes" id="UP000036873">
    <property type="component" value="Unassembled WGS sequence"/>
</dbReference>
<feature type="domain" description="Glycosyl transferase family 28 C-terminal" evidence="6">
    <location>
        <begin position="1"/>
        <end position="147"/>
    </location>
</feature>
<dbReference type="InterPro" id="IPR007235">
    <property type="entry name" value="Glyco_trans_28_C"/>
</dbReference>
<evidence type="ECO:0000313" key="7">
    <source>
        <dbReference type="EMBL" id="KNZ42036.1"/>
    </source>
</evidence>
<dbReference type="InterPro" id="IPR039042">
    <property type="entry name" value="Alg13-like"/>
</dbReference>
<keyword evidence="8" id="KW-1185">Reference proteome</keyword>
<reference evidence="8" key="1">
    <citation type="submission" date="2015-07" db="EMBL/GenBank/DDBJ databases">
        <title>Draft genome sequence of Acetobacterium bakii DSM 8293, a potential psychrophilic chemical producer through syngas fermentation.</title>
        <authorList>
            <person name="Song Y."/>
            <person name="Hwang S."/>
            <person name="Cho B.-K."/>
        </authorList>
    </citation>
    <scope>NUCLEOTIDE SEQUENCE [LARGE SCALE GENOMIC DNA]</scope>
    <source>
        <strain evidence="8">DSM 8239</strain>
    </source>
</reference>
<protein>
    <recommendedName>
        <fullName evidence="6">Glycosyl transferase family 28 C-terminal domain-containing protein</fullName>
    </recommendedName>
</protein>
<accession>A0A0L6U0I7</accession>
<comment type="similarity">
    <text evidence="2">Belongs to the glycosyltransferase 28 family.</text>
</comment>
<comment type="subcellular location">
    <subcellularLocation>
        <location evidence="1">Endoplasmic reticulum</location>
    </subcellularLocation>
</comment>
<dbReference type="PANTHER" id="PTHR12867:SF6">
    <property type="entry name" value="N-ACETYLGLUCOSAMINYLDIPHOSPHODOLICHOL N-ACETYLGLUCOSAMINYLTRANSFERASE"/>
    <property type="match status" value="1"/>
</dbReference>
<sequence>MIFVCVGSRKFQFNRLIEKIDELVGAGFIKDEVFAQTAATTYIPKYIESKPYLSSDEFRLYQSRADLIITHGGTGAMLGALKLGKQVIAVPRLFKYGEHSDDHQTQVAGVLENQGYLRCVLDVDELLETIERLEKNPIEKKYTNPSQVVSIIEQFIMKGS</sequence>
<dbReference type="STRING" id="52689.AKG39_08880"/>
<dbReference type="InterPro" id="IPR048097">
    <property type="entry name" value="Cps14G-like"/>
</dbReference>
<dbReference type="Pfam" id="PF04101">
    <property type="entry name" value="Glyco_tran_28_C"/>
    <property type="match status" value="1"/>
</dbReference>
<dbReference type="AlphaFoldDB" id="A0A0L6U0I7"/>
<organism evidence="7 8">
    <name type="scientific">Acetobacterium bakii</name>
    <dbReference type="NCBI Taxonomy" id="52689"/>
    <lineage>
        <taxon>Bacteria</taxon>
        <taxon>Bacillati</taxon>
        <taxon>Bacillota</taxon>
        <taxon>Clostridia</taxon>
        <taxon>Eubacteriales</taxon>
        <taxon>Eubacteriaceae</taxon>
        <taxon>Acetobacterium</taxon>
    </lineage>
</organism>
<dbReference type="SUPFAM" id="SSF53756">
    <property type="entry name" value="UDP-Glycosyltransferase/glycogen phosphorylase"/>
    <property type="match status" value="1"/>
</dbReference>
<keyword evidence="3" id="KW-0328">Glycosyltransferase</keyword>
<proteinExistence type="inferred from homology"/>
<keyword evidence="5" id="KW-0256">Endoplasmic reticulum</keyword>